<name>A0A2H1JWS6_BRELN</name>
<dbReference type="InterPro" id="IPR003369">
    <property type="entry name" value="TatA/B/E"/>
</dbReference>
<dbReference type="GO" id="GO:0016020">
    <property type="term" value="C:membrane"/>
    <property type="evidence" value="ECO:0007669"/>
    <property type="project" value="UniProtKB-ARBA"/>
</dbReference>
<sequence>MFGLSFEKIVLVGIIAAIILGPRRLPHYAEKLGEMVRVLRAQVEAARTRAAETVGAEDWQTLDPRQYDPRRIIRDALEAPNPEPAEAAGSYVITGSSGHPRRRFVAHADDSHAGDSRAGDEVSADENPATGRRGEGRLGDLQEAPEIGDRVGREKAASVISP</sequence>
<keyword evidence="3" id="KW-0812">Transmembrane</keyword>
<dbReference type="EMBL" id="FXYY01000018">
    <property type="protein sequence ID" value="SMX91995.1"/>
    <property type="molecule type" value="Genomic_DNA"/>
</dbReference>
<evidence type="ECO:0000256" key="1">
    <source>
        <dbReference type="ARBA" id="ARBA00004167"/>
    </source>
</evidence>
<keyword evidence="5" id="KW-1133">Transmembrane helix</keyword>
<dbReference type="Pfam" id="PF02416">
    <property type="entry name" value="TatA_B_E"/>
    <property type="match status" value="1"/>
</dbReference>
<feature type="region of interest" description="Disordered" evidence="8">
    <location>
        <begin position="79"/>
        <end position="162"/>
    </location>
</feature>
<protein>
    <submittedName>
        <fullName evidence="9">Sec-independent protein translocase protein TatA</fullName>
    </submittedName>
</protein>
<dbReference type="AlphaFoldDB" id="A0A2H1JWS6"/>
<keyword evidence="6" id="KW-0811">Translocation</keyword>
<keyword evidence="7" id="KW-0472">Membrane</keyword>
<evidence type="ECO:0000313" key="9">
    <source>
        <dbReference type="EMBL" id="SMX91995.1"/>
    </source>
</evidence>
<dbReference type="PRINTS" id="PR01506">
    <property type="entry name" value="TATBPROTEIN"/>
</dbReference>
<dbReference type="GO" id="GO:0015031">
    <property type="term" value="P:protein transport"/>
    <property type="evidence" value="ECO:0007669"/>
    <property type="project" value="UniProtKB-KW"/>
</dbReference>
<evidence type="ECO:0000256" key="6">
    <source>
        <dbReference type="ARBA" id="ARBA00023010"/>
    </source>
</evidence>
<proteinExistence type="predicted"/>
<accession>A0A2H1JWS6</accession>
<feature type="compositionally biased region" description="Basic and acidic residues" evidence="8">
    <location>
        <begin position="147"/>
        <end position="156"/>
    </location>
</feature>
<evidence type="ECO:0000256" key="4">
    <source>
        <dbReference type="ARBA" id="ARBA00022927"/>
    </source>
</evidence>
<evidence type="ECO:0000256" key="8">
    <source>
        <dbReference type="SAM" id="MobiDB-lite"/>
    </source>
</evidence>
<dbReference type="Proteomes" id="UP000234641">
    <property type="component" value="Unassembled WGS sequence"/>
</dbReference>
<evidence type="ECO:0000256" key="3">
    <source>
        <dbReference type="ARBA" id="ARBA00022692"/>
    </source>
</evidence>
<dbReference type="Gene3D" id="1.20.5.3310">
    <property type="match status" value="1"/>
</dbReference>
<keyword evidence="2" id="KW-0813">Transport</keyword>
<comment type="subcellular location">
    <subcellularLocation>
        <location evidence="1">Membrane</location>
        <topology evidence="1">Single-pass membrane protein</topology>
    </subcellularLocation>
</comment>
<feature type="compositionally biased region" description="Low complexity" evidence="8">
    <location>
        <begin position="79"/>
        <end position="88"/>
    </location>
</feature>
<feature type="compositionally biased region" description="Basic and acidic residues" evidence="8">
    <location>
        <begin position="106"/>
        <end position="120"/>
    </location>
</feature>
<dbReference type="GeneID" id="303220721"/>
<dbReference type="RefSeq" id="WP_101555441.1">
    <property type="nucleotide sequence ID" value="NZ_FXYY01000018.1"/>
</dbReference>
<evidence type="ECO:0000313" key="10">
    <source>
        <dbReference type="Proteomes" id="UP000234641"/>
    </source>
</evidence>
<evidence type="ECO:0000256" key="7">
    <source>
        <dbReference type="ARBA" id="ARBA00023136"/>
    </source>
</evidence>
<reference evidence="9 10" key="1">
    <citation type="submission" date="2017-03" db="EMBL/GenBank/DDBJ databases">
        <authorList>
            <person name="Afonso C.L."/>
            <person name="Miller P.J."/>
            <person name="Scott M.A."/>
            <person name="Spackman E."/>
            <person name="Goraichik I."/>
            <person name="Dimitrov K.M."/>
            <person name="Suarez D.L."/>
            <person name="Swayne D.E."/>
        </authorList>
    </citation>
    <scope>NUCLEOTIDE SEQUENCE [LARGE SCALE GENOMIC DNA]</scope>
    <source>
        <strain evidence="9 10">ATCC 9172</strain>
    </source>
</reference>
<keyword evidence="4" id="KW-0653">Protein transport</keyword>
<evidence type="ECO:0000256" key="5">
    <source>
        <dbReference type="ARBA" id="ARBA00022989"/>
    </source>
</evidence>
<gene>
    <name evidence="9" type="ORF">BLIN9172_02587</name>
</gene>
<organism evidence="9 10">
    <name type="scientific">Brevibacterium linens ATCC 9172</name>
    <dbReference type="NCBI Taxonomy" id="1255617"/>
    <lineage>
        <taxon>Bacteria</taxon>
        <taxon>Bacillati</taxon>
        <taxon>Actinomycetota</taxon>
        <taxon>Actinomycetes</taxon>
        <taxon>Micrococcales</taxon>
        <taxon>Brevibacteriaceae</taxon>
        <taxon>Brevibacterium</taxon>
    </lineage>
</organism>
<evidence type="ECO:0000256" key="2">
    <source>
        <dbReference type="ARBA" id="ARBA00022448"/>
    </source>
</evidence>